<comment type="caution">
    <text evidence="18">The sequence shown here is derived from an EMBL/GenBank/DDBJ whole genome shotgun (WGS) entry which is preliminary data.</text>
</comment>
<dbReference type="Pfam" id="PF00249">
    <property type="entry name" value="Myb_DNA-binding"/>
    <property type="match status" value="1"/>
</dbReference>
<feature type="compositionally biased region" description="Polar residues" evidence="12">
    <location>
        <begin position="581"/>
        <end position="605"/>
    </location>
</feature>
<keyword evidence="2" id="KW-0479">Metal-binding</keyword>
<comment type="subcellular location">
    <subcellularLocation>
        <location evidence="1">Nucleus</location>
    </subcellularLocation>
</comment>
<dbReference type="InterPro" id="IPR017930">
    <property type="entry name" value="Myb_dom"/>
</dbReference>
<dbReference type="InterPro" id="IPR009057">
    <property type="entry name" value="Homeodomain-like_sf"/>
</dbReference>
<dbReference type="InterPro" id="IPR006447">
    <property type="entry name" value="Myb_dom_plants"/>
</dbReference>
<feature type="region of interest" description="Disordered" evidence="12">
    <location>
        <begin position="1"/>
        <end position="25"/>
    </location>
</feature>
<feature type="compositionally biased region" description="Polar residues" evidence="12">
    <location>
        <begin position="10"/>
        <end position="23"/>
    </location>
</feature>
<dbReference type="InterPro" id="IPR017907">
    <property type="entry name" value="Znf_RING_CS"/>
</dbReference>
<dbReference type="GO" id="GO:0005634">
    <property type="term" value="C:nucleus"/>
    <property type="evidence" value="ECO:0007669"/>
    <property type="project" value="UniProtKB-SubCell"/>
</dbReference>
<dbReference type="Gene3D" id="1.10.10.60">
    <property type="entry name" value="Homeodomain-like"/>
    <property type="match status" value="3"/>
</dbReference>
<dbReference type="PROSITE" id="PS00518">
    <property type="entry name" value="ZF_RING_1"/>
    <property type="match status" value="1"/>
</dbReference>
<feature type="domain" description="HTH myb-type" evidence="17">
    <location>
        <begin position="285"/>
        <end position="339"/>
    </location>
</feature>
<organism evidence="18 19">
    <name type="scientific">Chaetoceros tenuissimus</name>
    <dbReference type="NCBI Taxonomy" id="426638"/>
    <lineage>
        <taxon>Eukaryota</taxon>
        <taxon>Sar</taxon>
        <taxon>Stramenopiles</taxon>
        <taxon>Ochrophyta</taxon>
        <taxon>Bacillariophyta</taxon>
        <taxon>Coscinodiscophyceae</taxon>
        <taxon>Chaetocerotophycidae</taxon>
        <taxon>Chaetocerotales</taxon>
        <taxon>Chaetocerotaceae</taxon>
        <taxon>Chaetoceros</taxon>
    </lineage>
</organism>
<proteinExistence type="inferred from homology"/>
<dbReference type="AlphaFoldDB" id="A0AAD3DCI9"/>
<sequence length="864" mass="98261">MNASDRKSETCTSGSGCATSFDKSWSKEKKQSAENIANNIRGASALVNITESKGQWSYSEHCTFLDGLYAYGKDWEKIAALVKSRNAEEVWCHFDSFQKQEPFIFTLRRMLEDKSLGYVIGWQTDGQTFCIYDTLKFVRVALLLYFGGSFHGFGHFETELYSYGFNQIPGNGAWFHSDFWRGSTLELKRQDLKQNVCNRKLCKKTSNLMKCSGCYNVCYCSLACQQSDWHFHQWACGKKETCNDKSLSTDTGTNASNNTHDRNTKVISEVKASATSETQKPLKGDKIMNTGAWTTIEHRLFLEALEKYGRSRQDIAYHVKTRTARQVDGHSQKYLKRVDCYWTTKEHQLFLEGLEKYDRGRWVEIASHVGTKNQNQASFHAKEYFKEMNKESQERDSREGDSLAARKFVNRPDTKRSRDEEITPSESSKKIKTNDEQNIVTPDKDTRRNTANVINSSLELSRQKTTGPQNGHTSKSMGVSTDEIPDKSSQSKMKTRAATKTAKPLKGDTNTNKGKSLSEEELRGQALQSRVCNNSLCKETDNLRQCTGCHNAYYCSLACQQSDWVCHKLACGKKGTCNDKPLSTDTGTNASNNTHDRNTTTNCIEGSSLPVREIVNRPDTKRSRDEEITLSEGSKKIKTNEPSRQKNDESNIINQEKDTRRNTENVIVNTNSLESSRQKTTGPQNGYEPTCDDYNHENEMRSPSCPAKENNVLHPVGHKAKMPRTDPITTDVQHEISCPICLEKLNDPHIVPECCHRFCKGCIERALKHRNECPKCRCRVTSRRALRRDEVFGELLCLFDIEKAKDGKGIKFLEAQLQKKETRINTLEIMVRTLSDEHKSKSMAASAQLEEKNSTIQHFESRQK</sequence>
<evidence type="ECO:0000256" key="6">
    <source>
        <dbReference type="ARBA" id="ARBA00023125"/>
    </source>
</evidence>
<feature type="region of interest" description="Disordered" evidence="12">
    <location>
        <begin position="389"/>
        <end position="525"/>
    </location>
</feature>
<evidence type="ECO:0008006" key="20">
    <source>
        <dbReference type="Google" id="ProtNLM"/>
    </source>
</evidence>
<accession>A0AAD3DCI9</accession>
<dbReference type="SUPFAM" id="SSF46689">
    <property type="entry name" value="Homeodomain-like"/>
    <property type="match status" value="3"/>
</dbReference>
<evidence type="ECO:0000256" key="2">
    <source>
        <dbReference type="ARBA" id="ARBA00022723"/>
    </source>
</evidence>
<evidence type="ECO:0000256" key="9">
    <source>
        <dbReference type="PROSITE-ProRule" id="PRU00134"/>
    </source>
</evidence>
<dbReference type="SMART" id="SM00415">
    <property type="entry name" value="HSF"/>
    <property type="match status" value="1"/>
</dbReference>
<dbReference type="GO" id="GO:0008270">
    <property type="term" value="F:zinc ion binding"/>
    <property type="evidence" value="ECO:0007669"/>
    <property type="project" value="UniProtKB-KW"/>
</dbReference>
<evidence type="ECO:0000259" key="14">
    <source>
        <dbReference type="PROSITE" id="PS50090"/>
    </source>
</evidence>
<evidence type="ECO:0000313" key="19">
    <source>
        <dbReference type="Proteomes" id="UP001054902"/>
    </source>
</evidence>
<evidence type="ECO:0000259" key="17">
    <source>
        <dbReference type="PROSITE" id="PS51294"/>
    </source>
</evidence>
<gene>
    <name evidence="18" type="ORF">CTEN210_18435</name>
</gene>
<keyword evidence="3 9" id="KW-0863">Zinc-finger</keyword>
<dbReference type="CDD" id="cd00167">
    <property type="entry name" value="SANT"/>
    <property type="match status" value="2"/>
</dbReference>
<evidence type="ECO:0000256" key="10">
    <source>
        <dbReference type="RuleBase" id="RU004020"/>
    </source>
</evidence>
<dbReference type="SMART" id="SM00717">
    <property type="entry name" value="SANT"/>
    <property type="match status" value="3"/>
</dbReference>
<dbReference type="Pfam" id="PF01753">
    <property type="entry name" value="zf-MYND"/>
    <property type="match status" value="2"/>
</dbReference>
<evidence type="ECO:0000256" key="4">
    <source>
        <dbReference type="ARBA" id="ARBA00022833"/>
    </source>
</evidence>
<keyword evidence="6" id="KW-0238">DNA-binding</keyword>
<dbReference type="SUPFAM" id="SSF46785">
    <property type="entry name" value="Winged helix' DNA-binding domain"/>
    <property type="match status" value="1"/>
</dbReference>
<dbReference type="InterPro" id="IPR001841">
    <property type="entry name" value="Znf_RING"/>
</dbReference>
<dbReference type="PROSITE" id="PS01360">
    <property type="entry name" value="ZF_MYND_1"/>
    <property type="match status" value="1"/>
</dbReference>
<protein>
    <recommendedName>
        <fullName evidence="20">RING-type E3 ubiquitin transferase</fullName>
    </recommendedName>
</protein>
<dbReference type="InterPro" id="IPR001005">
    <property type="entry name" value="SANT/Myb"/>
</dbReference>
<feature type="compositionally biased region" description="Polar residues" evidence="12">
    <location>
        <begin position="664"/>
        <end position="684"/>
    </location>
</feature>
<dbReference type="GO" id="GO:0003700">
    <property type="term" value="F:DNA-binding transcription factor activity"/>
    <property type="evidence" value="ECO:0007669"/>
    <property type="project" value="InterPro"/>
</dbReference>
<feature type="domain" description="MYND-type" evidence="15">
    <location>
        <begin position="199"/>
        <end position="236"/>
    </location>
</feature>
<evidence type="ECO:0000256" key="8">
    <source>
        <dbReference type="ARBA" id="ARBA00023242"/>
    </source>
</evidence>
<evidence type="ECO:0000256" key="5">
    <source>
        <dbReference type="ARBA" id="ARBA00023015"/>
    </source>
</evidence>
<dbReference type="PROSITE" id="PS50865">
    <property type="entry name" value="ZF_MYND_2"/>
    <property type="match status" value="2"/>
</dbReference>
<dbReference type="InterPro" id="IPR013083">
    <property type="entry name" value="Znf_RING/FYVE/PHD"/>
</dbReference>
<dbReference type="Pfam" id="PF13923">
    <property type="entry name" value="zf-C3HC4_2"/>
    <property type="match status" value="1"/>
</dbReference>
<keyword evidence="11" id="KW-0175">Coiled coil</keyword>
<feature type="domain" description="SANT" evidence="16">
    <location>
        <begin position="293"/>
        <end position="327"/>
    </location>
</feature>
<name>A0AAD3DCI9_9STRA</name>
<dbReference type="PROSITE" id="PS51294">
    <property type="entry name" value="HTH_MYB"/>
    <property type="match status" value="2"/>
</dbReference>
<evidence type="ECO:0000259" key="13">
    <source>
        <dbReference type="PROSITE" id="PS50089"/>
    </source>
</evidence>
<feature type="domain" description="SANT" evidence="16">
    <location>
        <begin position="51"/>
        <end position="102"/>
    </location>
</feature>
<dbReference type="Gene3D" id="6.10.140.2220">
    <property type="match status" value="2"/>
</dbReference>
<feature type="region of interest" description="Disordered" evidence="12">
    <location>
        <begin position="249"/>
        <end position="282"/>
    </location>
</feature>
<dbReference type="PROSITE" id="PS51293">
    <property type="entry name" value="SANT"/>
    <property type="match status" value="3"/>
</dbReference>
<feature type="region of interest" description="Disordered" evidence="12">
    <location>
        <begin position="581"/>
        <end position="689"/>
    </location>
</feature>
<feature type="domain" description="RING-type" evidence="13">
    <location>
        <begin position="738"/>
        <end position="777"/>
    </location>
</feature>
<feature type="domain" description="Myb-like" evidence="14">
    <location>
        <begin position="342"/>
        <end position="385"/>
    </location>
</feature>
<feature type="region of interest" description="Disordered" evidence="12">
    <location>
        <begin position="841"/>
        <end position="864"/>
    </location>
</feature>
<evidence type="ECO:0000256" key="12">
    <source>
        <dbReference type="SAM" id="MobiDB-lite"/>
    </source>
</evidence>
<evidence type="ECO:0000256" key="11">
    <source>
        <dbReference type="SAM" id="Coils"/>
    </source>
</evidence>
<feature type="coiled-coil region" evidence="11">
    <location>
        <begin position="810"/>
        <end position="837"/>
    </location>
</feature>
<evidence type="ECO:0000256" key="7">
    <source>
        <dbReference type="ARBA" id="ARBA00023163"/>
    </source>
</evidence>
<evidence type="ECO:0000256" key="3">
    <source>
        <dbReference type="ARBA" id="ARBA00022771"/>
    </source>
</evidence>
<dbReference type="Pfam" id="PF00447">
    <property type="entry name" value="HSF_DNA-bind"/>
    <property type="match status" value="1"/>
</dbReference>
<comment type="similarity">
    <text evidence="10">Belongs to the HSF family.</text>
</comment>
<feature type="domain" description="MYND-type" evidence="15">
    <location>
        <begin position="532"/>
        <end position="571"/>
    </location>
</feature>
<dbReference type="NCBIfam" id="TIGR01557">
    <property type="entry name" value="myb_SHAQKYF"/>
    <property type="match status" value="1"/>
</dbReference>
<dbReference type="InterPro" id="IPR017884">
    <property type="entry name" value="SANT_dom"/>
</dbReference>
<keyword evidence="19" id="KW-1185">Reference proteome</keyword>
<dbReference type="InterPro" id="IPR036388">
    <property type="entry name" value="WH-like_DNA-bd_sf"/>
</dbReference>
<feature type="domain" description="HTH myb-type" evidence="17">
    <location>
        <begin position="342"/>
        <end position="389"/>
    </location>
</feature>
<dbReference type="SUPFAM" id="SSF57850">
    <property type="entry name" value="RING/U-box"/>
    <property type="match status" value="1"/>
</dbReference>
<dbReference type="SUPFAM" id="SSF144232">
    <property type="entry name" value="HIT/MYND zinc finger-like"/>
    <property type="match status" value="2"/>
</dbReference>
<dbReference type="PANTHER" id="PTHR12802">
    <property type="entry name" value="SWI/SNF COMPLEX-RELATED"/>
    <property type="match status" value="1"/>
</dbReference>
<dbReference type="SMART" id="SM00184">
    <property type="entry name" value="RING"/>
    <property type="match status" value="1"/>
</dbReference>
<dbReference type="InterPro" id="IPR000232">
    <property type="entry name" value="HSF_DNA-bd"/>
</dbReference>
<dbReference type="Gene3D" id="3.30.40.10">
    <property type="entry name" value="Zinc/RING finger domain, C3HC4 (zinc finger)"/>
    <property type="match status" value="1"/>
</dbReference>
<dbReference type="InterPro" id="IPR036390">
    <property type="entry name" value="WH_DNA-bd_sf"/>
</dbReference>
<dbReference type="PROSITE" id="PS50090">
    <property type="entry name" value="MYB_LIKE"/>
    <property type="match status" value="1"/>
</dbReference>
<feature type="compositionally biased region" description="Polar residues" evidence="12">
    <location>
        <begin position="449"/>
        <end position="479"/>
    </location>
</feature>
<evidence type="ECO:0000256" key="1">
    <source>
        <dbReference type="ARBA" id="ARBA00004123"/>
    </source>
</evidence>
<feature type="domain" description="SANT" evidence="16">
    <location>
        <begin position="342"/>
        <end position="389"/>
    </location>
</feature>
<keyword evidence="5" id="KW-0805">Transcription regulation</keyword>
<feature type="compositionally biased region" description="Basic and acidic residues" evidence="12">
    <location>
        <begin position="614"/>
        <end position="663"/>
    </location>
</feature>
<feature type="compositionally biased region" description="Basic and acidic residues" evidence="12">
    <location>
        <begin position="849"/>
        <end position="864"/>
    </location>
</feature>
<dbReference type="Proteomes" id="UP001054902">
    <property type="component" value="Unassembled WGS sequence"/>
</dbReference>
<evidence type="ECO:0000313" key="18">
    <source>
        <dbReference type="EMBL" id="GFH61959.1"/>
    </source>
</evidence>
<reference evidence="18 19" key="1">
    <citation type="journal article" date="2021" name="Sci. Rep.">
        <title>The genome of the diatom Chaetoceros tenuissimus carries an ancient integrated fragment of an extant virus.</title>
        <authorList>
            <person name="Hongo Y."/>
            <person name="Kimura K."/>
            <person name="Takaki Y."/>
            <person name="Yoshida Y."/>
            <person name="Baba S."/>
            <person name="Kobayashi G."/>
            <person name="Nagasaki K."/>
            <person name="Hano T."/>
            <person name="Tomaru Y."/>
        </authorList>
    </citation>
    <scope>NUCLEOTIDE SEQUENCE [LARGE SCALE GENOMIC DNA]</scope>
    <source>
        <strain evidence="18 19">NIES-3715</strain>
    </source>
</reference>
<dbReference type="Gene3D" id="1.10.10.10">
    <property type="entry name" value="Winged helix-like DNA-binding domain superfamily/Winged helix DNA-binding domain"/>
    <property type="match status" value="1"/>
</dbReference>
<keyword evidence="7" id="KW-0804">Transcription</keyword>
<evidence type="ECO:0000259" key="16">
    <source>
        <dbReference type="PROSITE" id="PS51293"/>
    </source>
</evidence>
<dbReference type="GO" id="GO:0043565">
    <property type="term" value="F:sequence-specific DNA binding"/>
    <property type="evidence" value="ECO:0007669"/>
    <property type="project" value="InterPro"/>
</dbReference>
<feature type="compositionally biased region" description="Basic and acidic residues" evidence="12">
    <location>
        <begin position="389"/>
        <end position="401"/>
    </location>
</feature>
<evidence type="ECO:0000259" key="15">
    <source>
        <dbReference type="PROSITE" id="PS50865"/>
    </source>
</evidence>
<feature type="compositionally biased region" description="Polar residues" evidence="12">
    <location>
        <begin position="249"/>
        <end position="258"/>
    </location>
</feature>
<dbReference type="EMBL" id="BLLK01000075">
    <property type="protein sequence ID" value="GFH61959.1"/>
    <property type="molecule type" value="Genomic_DNA"/>
</dbReference>
<dbReference type="InterPro" id="IPR002893">
    <property type="entry name" value="Znf_MYND"/>
</dbReference>
<feature type="compositionally biased region" description="Basic and acidic residues" evidence="12">
    <location>
        <begin position="410"/>
        <end position="435"/>
    </location>
</feature>
<keyword evidence="8" id="KW-0539">Nucleus</keyword>
<keyword evidence="4" id="KW-0862">Zinc</keyword>
<dbReference type="PROSITE" id="PS50089">
    <property type="entry name" value="ZF_RING_2"/>
    <property type="match status" value="1"/>
</dbReference>